<organism evidence="1">
    <name type="scientific">hydrocarbon metagenome</name>
    <dbReference type="NCBI Taxonomy" id="938273"/>
    <lineage>
        <taxon>unclassified sequences</taxon>
        <taxon>metagenomes</taxon>
        <taxon>ecological metagenomes</taxon>
    </lineage>
</organism>
<evidence type="ECO:0000313" key="1">
    <source>
        <dbReference type="EMBL" id="KUG18493.1"/>
    </source>
</evidence>
<name>A0A0W8FC89_9ZZZZ</name>
<comment type="caution">
    <text evidence="1">The sequence shown here is derived from an EMBL/GenBank/DDBJ whole genome shotgun (WGS) entry which is preliminary data.</text>
</comment>
<gene>
    <name evidence="1" type="ORF">ASZ90_011803</name>
</gene>
<accession>A0A0W8FC89</accession>
<reference evidence="1" key="1">
    <citation type="journal article" date="2015" name="Proc. Natl. Acad. Sci. U.S.A.">
        <title>Networks of energetic and metabolic interactions define dynamics in microbial communities.</title>
        <authorList>
            <person name="Embree M."/>
            <person name="Liu J.K."/>
            <person name="Al-Bassam M.M."/>
            <person name="Zengler K."/>
        </authorList>
    </citation>
    <scope>NUCLEOTIDE SEQUENCE</scope>
</reference>
<proteinExistence type="predicted"/>
<sequence length="55" mass="6407">MSRLGIHKSSVLAYGDIGSQFQSIPSQKQRLHLMRKPSRHLTLFFFCLYSSFGFR</sequence>
<dbReference type="EMBL" id="LNQE01001376">
    <property type="protein sequence ID" value="KUG18493.1"/>
    <property type="molecule type" value="Genomic_DNA"/>
</dbReference>
<protein>
    <submittedName>
        <fullName evidence="1">Uncharacterized protein</fullName>
    </submittedName>
</protein>
<dbReference type="AlphaFoldDB" id="A0A0W8FC89"/>